<dbReference type="SUPFAM" id="SSF49899">
    <property type="entry name" value="Concanavalin A-like lectins/glucanases"/>
    <property type="match status" value="1"/>
</dbReference>
<dbReference type="GO" id="GO:0004553">
    <property type="term" value="F:hydrolase activity, hydrolyzing O-glycosyl compounds"/>
    <property type="evidence" value="ECO:0007669"/>
    <property type="project" value="UniProtKB-ARBA"/>
</dbReference>
<dbReference type="EMBL" id="LT629740">
    <property type="protein sequence ID" value="SDT58677.1"/>
    <property type="molecule type" value="Genomic_DNA"/>
</dbReference>
<dbReference type="Pfam" id="PF13385">
    <property type="entry name" value="Laminin_G_3"/>
    <property type="match status" value="1"/>
</dbReference>
<dbReference type="RefSeq" id="WP_091377632.1">
    <property type="nucleotide sequence ID" value="NZ_LT629740.1"/>
</dbReference>
<dbReference type="Gene3D" id="2.60.120.200">
    <property type="match status" value="1"/>
</dbReference>
<dbReference type="Proteomes" id="UP000199679">
    <property type="component" value="Chromosome I"/>
</dbReference>
<dbReference type="OrthoDB" id="9814380at2"/>
<accession>A0A1H2BKS5</accession>
<dbReference type="GO" id="GO:0030246">
    <property type="term" value="F:carbohydrate binding"/>
    <property type="evidence" value="ECO:0007669"/>
    <property type="project" value="UniProtKB-KW"/>
</dbReference>
<organism evidence="1 2">
    <name type="scientific">Mucilaginibacter mallensis</name>
    <dbReference type="NCBI Taxonomy" id="652787"/>
    <lineage>
        <taxon>Bacteria</taxon>
        <taxon>Pseudomonadati</taxon>
        <taxon>Bacteroidota</taxon>
        <taxon>Sphingobacteriia</taxon>
        <taxon>Sphingobacteriales</taxon>
        <taxon>Sphingobacteriaceae</taxon>
        <taxon>Mucilaginibacter</taxon>
    </lineage>
</organism>
<dbReference type="STRING" id="652787.SAMN05216490_4179"/>
<dbReference type="GO" id="GO:0005975">
    <property type="term" value="P:carbohydrate metabolic process"/>
    <property type="evidence" value="ECO:0007669"/>
    <property type="project" value="UniProtKB-ARBA"/>
</dbReference>
<evidence type="ECO:0000313" key="1">
    <source>
        <dbReference type="EMBL" id="SDT58677.1"/>
    </source>
</evidence>
<protein>
    <submittedName>
        <fullName evidence="1">Concanavalin A-like lectin/glucanases superfamily protein</fullName>
    </submittedName>
</protein>
<keyword evidence="1" id="KW-0430">Lectin</keyword>
<name>A0A1H2BKS5_MUCMA</name>
<sequence length="281" mass="29775">MKRNHNILIAVLTGLAIVFTISACQKSFDPKSYAPKKPAPTFGGYSSSSQIEADSLVAYWNFSNTLTDSISKLTGTATNSSFAAGIFGPAYQGSLTGYAVCKSSPALAALQKFTASVWVNTTPPTTGLLDYFTLSNTVNFWGNVEMFFDNGSTNTDAHVRIHLSQSGTDNTFAAEVPGCFNGWVNLIFSYDVTGACTLYMNGKSVATGKAGTLTGPLVFQNVGNVVFGCTQFTTVPSQTAGSGAQPWAANLPGKIDQVRVYNKVLSANEASALYNLENLGR</sequence>
<evidence type="ECO:0000313" key="2">
    <source>
        <dbReference type="Proteomes" id="UP000199679"/>
    </source>
</evidence>
<keyword evidence="2" id="KW-1185">Reference proteome</keyword>
<dbReference type="AlphaFoldDB" id="A0A1H2BKS5"/>
<dbReference type="InterPro" id="IPR013320">
    <property type="entry name" value="ConA-like_dom_sf"/>
</dbReference>
<reference evidence="1 2" key="1">
    <citation type="submission" date="2016-10" db="EMBL/GenBank/DDBJ databases">
        <authorList>
            <person name="de Groot N.N."/>
        </authorList>
    </citation>
    <scope>NUCLEOTIDE SEQUENCE [LARGE SCALE GENOMIC DNA]</scope>
    <source>
        <strain evidence="1 2">MP1X4</strain>
    </source>
</reference>
<proteinExistence type="predicted"/>
<gene>
    <name evidence="1" type="ORF">SAMN05216490_4179</name>
</gene>
<dbReference type="PROSITE" id="PS51257">
    <property type="entry name" value="PROKAR_LIPOPROTEIN"/>
    <property type="match status" value="1"/>
</dbReference>